<dbReference type="Gene3D" id="2.40.240.10">
    <property type="entry name" value="Ribosomal Protein L25, Chain P"/>
    <property type="match status" value="1"/>
</dbReference>
<proteinExistence type="inferred from homology"/>
<comment type="subunit">
    <text evidence="5">Part of the 50S ribosomal subunit; part of the 5S rRNA/L5/L18/L25 subcomplex. Contacts the 5S rRNA. Binds to the 5S rRNA independently of L5 and L18.</text>
</comment>
<dbReference type="InterPro" id="IPR020056">
    <property type="entry name" value="Rbsml_bL25/Gln-tRNA_synth_N"/>
</dbReference>
<dbReference type="PANTHER" id="PTHR33284:SF1">
    <property type="entry name" value="RIBOSOMAL PROTEIN L25_GLN-TRNA SYNTHETASE, ANTI-CODON-BINDING DOMAIN-CONTAINING PROTEIN"/>
    <property type="match status" value="1"/>
</dbReference>
<dbReference type="Pfam" id="PF01386">
    <property type="entry name" value="Ribosomal_L25p"/>
    <property type="match status" value="1"/>
</dbReference>
<dbReference type="PANTHER" id="PTHR33284">
    <property type="entry name" value="RIBOSOMAL PROTEIN L25/GLN-TRNA SYNTHETASE, ANTI-CODON-BINDING DOMAIN-CONTAINING PROTEIN"/>
    <property type="match status" value="1"/>
</dbReference>
<evidence type="ECO:0000256" key="2">
    <source>
        <dbReference type="ARBA" id="ARBA00022884"/>
    </source>
</evidence>
<evidence type="ECO:0000256" key="3">
    <source>
        <dbReference type="ARBA" id="ARBA00022980"/>
    </source>
</evidence>
<dbReference type="InterPro" id="IPR011035">
    <property type="entry name" value="Ribosomal_bL25/Gln-tRNA_synth"/>
</dbReference>
<dbReference type="InterPro" id="IPR037121">
    <property type="entry name" value="Ribosomal_bL25_C"/>
</dbReference>
<feature type="domain" description="Large ribosomal subunit protein bL25 beta" evidence="8">
    <location>
        <begin position="105"/>
        <end position="185"/>
    </location>
</feature>
<dbReference type="RefSeq" id="WP_102697489.1">
    <property type="nucleotide sequence ID" value="NZ_PNGJ01000006.1"/>
</dbReference>
<feature type="region of interest" description="Disordered" evidence="6">
    <location>
        <begin position="190"/>
        <end position="217"/>
    </location>
</feature>
<evidence type="ECO:0000256" key="6">
    <source>
        <dbReference type="SAM" id="MobiDB-lite"/>
    </source>
</evidence>
<evidence type="ECO:0000313" key="10">
    <source>
        <dbReference type="Proteomes" id="UP000235564"/>
    </source>
</evidence>
<dbReference type="InterPro" id="IPR020057">
    <property type="entry name" value="Ribosomal_bL25_b-dom"/>
</dbReference>
<comment type="similarity">
    <text evidence="5">Belongs to the bacterial ribosomal protein bL25 family. CTC subfamily.</text>
</comment>
<name>A0A2N6QQ56_9BACT</name>
<organism evidence="9 10">
    <name type="scientific">Hoylesella buccalis</name>
    <dbReference type="NCBI Taxonomy" id="28127"/>
    <lineage>
        <taxon>Bacteria</taxon>
        <taxon>Pseudomonadati</taxon>
        <taxon>Bacteroidota</taxon>
        <taxon>Bacteroidia</taxon>
        <taxon>Bacteroidales</taxon>
        <taxon>Prevotellaceae</taxon>
        <taxon>Hoylesella</taxon>
    </lineage>
</organism>
<dbReference type="GO" id="GO:0003735">
    <property type="term" value="F:structural constituent of ribosome"/>
    <property type="evidence" value="ECO:0007669"/>
    <property type="project" value="InterPro"/>
</dbReference>
<dbReference type="CDD" id="cd00495">
    <property type="entry name" value="Ribosomal_L25_TL5_CTC"/>
    <property type="match status" value="1"/>
</dbReference>
<dbReference type="AlphaFoldDB" id="A0A2N6QQ56"/>
<evidence type="ECO:0000256" key="1">
    <source>
        <dbReference type="ARBA" id="ARBA00022730"/>
    </source>
</evidence>
<reference evidence="9 10" key="1">
    <citation type="submission" date="2017-09" db="EMBL/GenBank/DDBJ databases">
        <title>Bacterial strain isolated from the female urinary microbiota.</title>
        <authorList>
            <person name="Thomas-White K."/>
            <person name="Kumar N."/>
            <person name="Forster S."/>
            <person name="Putonti C."/>
            <person name="Lawley T."/>
            <person name="Wolfe A.J."/>
        </authorList>
    </citation>
    <scope>NUCLEOTIDE SEQUENCE [LARGE SCALE GENOMIC DNA]</scope>
    <source>
        <strain evidence="9 10">UMB0536</strain>
    </source>
</reference>
<dbReference type="Gene3D" id="2.170.120.20">
    <property type="entry name" value="Ribosomal protein L25, beta domain"/>
    <property type="match status" value="1"/>
</dbReference>
<dbReference type="OrthoDB" id="9786489at2"/>
<dbReference type="GO" id="GO:0006412">
    <property type="term" value="P:translation"/>
    <property type="evidence" value="ECO:0007669"/>
    <property type="project" value="UniProtKB-UniRule"/>
</dbReference>
<evidence type="ECO:0000256" key="4">
    <source>
        <dbReference type="ARBA" id="ARBA00023274"/>
    </source>
</evidence>
<dbReference type="SUPFAM" id="SSF50715">
    <property type="entry name" value="Ribosomal protein L25-like"/>
    <property type="match status" value="1"/>
</dbReference>
<keyword evidence="2 5" id="KW-0694">RNA-binding</keyword>
<gene>
    <name evidence="5" type="primary">rplY</name>
    <name evidence="5" type="synonym">ctc</name>
    <name evidence="9" type="ORF">CJ231_07970</name>
</gene>
<feature type="compositionally biased region" description="Acidic residues" evidence="6">
    <location>
        <begin position="195"/>
        <end position="210"/>
    </location>
</feature>
<comment type="caution">
    <text evidence="9">The sequence shown here is derived from an EMBL/GenBank/DDBJ whole genome shotgun (WGS) entry which is preliminary data.</text>
</comment>
<dbReference type="GO" id="GO:0022625">
    <property type="term" value="C:cytosolic large ribosomal subunit"/>
    <property type="evidence" value="ECO:0007669"/>
    <property type="project" value="TreeGrafter"/>
</dbReference>
<dbReference type="InterPro" id="IPR029751">
    <property type="entry name" value="Ribosomal_L25_dom"/>
</dbReference>
<comment type="function">
    <text evidence="5">This is one of the proteins that binds to the 5S RNA in the ribosome where it forms part of the central protuberance.</text>
</comment>
<feature type="domain" description="Large ribosomal subunit protein bL25 L25" evidence="7">
    <location>
        <begin position="8"/>
        <end position="96"/>
    </location>
</feature>
<keyword evidence="4 5" id="KW-0687">Ribonucleoprotein</keyword>
<dbReference type="Proteomes" id="UP000235564">
    <property type="component" value="Unassembled WGS sequence"/>
</dbReference>
<dbReference type="InterPro" id="IPR020930">
    <property type="entry name" value="Ribosomal_uL5_bac-type"/>
</dbReference>
<protein>
    <recommendedName>
        <fullName evidence="5">Large ribosomal subunit protein bL25</fullName>
    </recommendedName>
    <alternativeName>
        <fullName evidence="5">General stress protein CTC</fullName>
    </alternativeName>
</protein>
<evidence type="ECO:0000256" key="5">
    <source>
        <dbReference type="HAMAP-Rule" id="MF_01334"/>
    </source>
</evidence>
<dbReference type="EMBL" id="PNGJ01000006">
    <property type="protein sequence ID" value="PMC23832.1"/>
    <property type="molecule type" value="Genomic_DNA"/>
</dbReference>
<evidence type="ECO:0000313" key="9">
    <source>
        <dbReference type="EMBL" id="PMC23832.1"/>
    </source>
</evidence>
<evidence type="ECO:0000259" key="7">
    <source>
        <dbReference type="Pfam" id="PF01386"/>
    </source>
</evidence>
<keyword evidence="3 5" id="KW-0689">Ribosomal protein</keyword>
<dbReference type="HAMAP" id="MF_01334">
    <property type="entry name" value="Ribosomal_bL25_CTC"/>
    <property type="match status" value="1"/>
</dbReference>
<dbReference type="GO" id="GO:0008097">
    <property type="term" value="F:5S rRNA binding"/>
    <property type="evidence" value="ECO:0007669"/>
    <property type="project" value="InterPro"/>
</dbReference>
<dbReference type="Pfam" id="PF14693">
    <property type="entry name" value="Ribosomal_TL5_C"/>
    <property type="match status" value="1"/>
</dbReference>
<dbReference type="InterPro" id="IPR001021">
    <property type="entry name" value="Ribosomal_bL25_long"/>
</dbReference>
<accession>A0A2N6QQ56</accession>
<keyword evidence="1 5" id="KW-0699">rRNA-binding</keyword>
<dbReference type="NCBIfam" id="TIGR00731">
    <property type="entry name" value="bL25_bact_ctc"/>
    <property type="match status" value="1"/>
</dbReference>
<sequence length="217" mass="23495">MKEINVSGKKREDLGKKASKQLRKEGYVPCNLYGAAQADGKPEALAFAAPMSELRKVVYTPHIYVINLNIDGESHTAILKELQFHPVTDALLHVDFYAVNDQKPITIGIPVKLVGLAQGVRDGGRMNLSIRKVNVTAPYQRIPEHLDIDVTNLKIGKSIKVGQLNFEGLEMATPKDVVVCSIKMTRAANLSTDTETAEDGEAASEGESEGEAAPAEA</sequence>
<evidence type="ECO:0000259" key="8">
    <source>
        <dbReference type="Pfam" id="PF14693"/>
    </source>
</evidence>
<dbReference type="NCBIfam" id="NF004132">
    <property type="entry name" value="PRK05618.2-2"/>
    <property type="match status" value="1"/>
</dbReference>